<gene>
    <name evidence="3" type="primary">mazG</name>
    <name evidence="3" type="ORF">FLK61_22830</name>
</gene>
<evidence type="ECO:0000313" key="3">
    <source>
        <dbReference type="EMBL" id="QKS73121.1"/>
    </source>
</evidence>
<dbReference type="Gene3D" id="1.10.287.1080">
    <property type="entry name" value="MazG-like"/>
    <property type="match status" value="2"/>
</dbReference>
<dbReference type="InterPro" id="IPR011551">
    <property type="entry name" value="NTP_PyrPHydrolase_MazG"/>
</dbReference>
<dbReference type="CDD" id="cd11529">
    <property type="entry name" value="NTP-PPase_MazG_Cterm"/>
    <property type="match status" value="1"/>
</dbReference>
<dbReference type="EMBL" id="CP041372">
    <property type="protein sequence ID" value="QKS73121.1"/>
    <property type="molecule type" value="Genomic_DNA"/>
</dbReference>
<dbReference type="KEGG" id="psua:FLK61_22830"/>
<dbReference type="GO" id="GO:0046047">
    <property type="term" value="P:TTP catabolic process"/>
    <property type="evidence" value="ECO:0007669"/>
    <property type="project" value="TreeGrafter"/>
</dbReference>
<dbReference type="SUPFAM" id="SSF101386">
    <property type="entry name" value="all-alpha NTP pyrophosphatases"/>
    <property type="match status" value="2"/>
</dbReference>
<dbReference type="FunFam" id="1.10.287.1080:FF:000003">
    <property type="entry name" value="Nucleoside triphosphate pyrophosphohydrolase"/>
    <property type="match status" value="1"/>
</dbReference>
<dbReference type="GO" id="GO:0046076">
    <property type="term" value="P:dTTP catabolic process"/>
    <property type="evidence" value="ECO:0007669"/>
    <property type="project" value="TreeGrafter"/>
</dbReference>
<dbReference type="NCBIfam" id="NF007113">
    <property type="entry name" value="PRK09562.1"/>
    <property type="match status" value="1"/>
</dbReference>
<accession>A0A859FJY0</accession>
<dbReference type="GO" id="GO:0046061">
    <property type="term" value="P:dATP catabolic process"/>
    <property type="evidence" value="ECO:0007669"/>
    <property type="project" value="TreeGrafter"/>
</dbReference>
<dbReference type="InterPro" id="IPR035013">
    <property type="entry name" value="YabN_N"/>
</dbReference>
<dbReference type="SUPFAM" id="SSF53790">
    <property type="entry name" value="Tetrapyrrole methylase"/>
    <property type="match status" value="1"/>
</dbReference>
<dbReference type="GO" id="GO:0006950">
    <property type="term" value="P:response to stress"/>
    <property type="evidence" value="ECO:0007669"/>
    <property type="project" value="UniProtKB-ARBA"/>
</dbReference>
<dbReference type="InterPro" id="IPR035996">
    <property type="entry name" value="4pyrrol_Methylase_sf"/>
</dbReference>
<dbReference type="InterPro" id="IPR024180">
    <property type="entry name" value="Tetrapyrrole_Mease/MazG_pred"/>
</dbReference>
<evidence type="ECO:0000313" key="4">
    <source>
        <dbReference type="Proteomes" id="UP000318138"/>
    </source>
</evidence>
<dbReference type="GO" id="GO:0008168">
    <property type="term" value="F:methyltransferase activity"/>
    <property type="evidence" value="ECO:0007669"/>
    <property type="project" value="InterPro"/>
</dbReference>
<dbReference type="GO" id="GO:0046081">
    <property type="term" value="P:dUTP catabolic process"/>
    <property type="evidence" value="ECO:0007669"/>
    <property type="project" value="TreeGrafter"/>
</dbReference>
<dbReference type="Gene3D" id="3.40.1010.10">
    <property type="entry name" value="Cobalt-precorrin-4 Transmethylase, Domain 1"/>
    <property type="match status" value="1"/>
</dbReference>
<dbReference type="InterPro" id="IPR048015">
    <property type="entry name" value="NTP-PPase_MazG-like_N"/>
</dbReference>
<dbReference type="FunFam" id="1.10.287.1080:FF:000001">
    <property type="entry name" value="Nucleoside triphosphate pyrophosphohydrolase"/>
    <property type="match status" value="1"/>
</dbReference>
<evidence type="ECO:0000259" key="1">
    <source>
        <dbReference type="Pfam" id="PF00590"/>
    </source>
</evidence>
<dbReference type="InterPro" id="IPR048011">
    <property type="entry name" value="NTP-PPase_MazG-like_C"/>
</dbReference>
<dbReference type="EC" id="3.6.1.9" evidence="3"/>
<keyword evidence="3" id="KW-0378">Hydrolase</keyword>
<keyword evidence="4" id="KW-1185">Reference proteome</keyword>
<dbReference type="Proteomes" id="UP000318138">
    <property type="component" value="Chromosome"/>
</dbReference>
<dbReference type="PANTHER" id="PTHR30522">
    <property type="entry name" value="NUCLEOSIDE TRIPHOSPHATE PYROPHOSPHOHYDROLASE"/>
    <property type="match status" value="1"/>
</dbReference>
<dbReference type="InterPro" id="IPR014777">
    <property type="entry name" value="4pyrrole_Mease_sub1"/>
</dbReference>
<organism evidence="3 4">
    <name type="scientific">Paenalkalicoccus suaedae</name>
    <dbReference type="NCBI Taxonomy" id="2592382"/>
    <lineage>
        <taxon>Bacteria</taxon>
        <taxon>Bacillati</taxon>
        <taxon>Bacillota</taxon>
        <taxon>Bacilli</taxon>
        <taxon>Bacillales</taxon>
        <taxon>Bacillaceae</taxon>
        <taxon>Paenalkalicoccus</taxon>
    </lineage>
</organism>
<dbReference type="GO" id="GO:0047429">
    <property type="term" value="F:nucleoside triphosphate diphosphatase activity"/>
    <property type="evidence" value="ECO:0007669"/>
    <property type="project" value="UniProtKB-EC"/>
</dbReference>
<dbReference type="NCBIfam" id="TIGR00444">
    <property type="entry name" value="mazG"/>
    <property type="match status" value="1"/>
</dbReference>
<dbReference type="InterPro" id="IPR004518">
    <property type="entry name" value="MazG-like_dom"/>
</dbReference>
<feature type="domain" description="Tetrapyrrole methylase" evidence="1">
    <location>
        <begin position="4"/>
        <end position="203"/>
    </location>
</feature>
<proteinExistence type="predicted"/>
<dbReference type="GO" id="GO:0046052">
    <property type="term" value="P:UTP catabolic process"/>
    <property type="evidence" value="ECO:0007669"/>
    <property type="project" value="TreeGrafter"/>
</dbReference>
<sequence>MMNIHIIGLGAGDLEQLSLGMYKRLKEAKLVRIRTLDHPLVKSLQEEGVAFESYDHLYESTDEFSDVYTQIVDALMDAAKEEGTVTYAVPGHPMVAESTVQKLLAHDDVTVTIEGGQSFLDPMFTALHIDPIDGFQLVDGTAMLADDLVLTQHVIIGQVYDAMSASVVKLALMERLPDDYVVMVVTAAGTKQESIVSVPLFELDRVTTLSNLTAVYVPPVQDARLLYREFRTLREVIKTLRGPNGCPWDKKQTHESLKRYAVEEVYELLEAIDSGDDDHIVEELGDVLLQVMLHAQIGEDDGYYTVEDIIEELVQKMIRRHPHVFGDAAAEDAEEVLANWEQIKMQEKEGEAARESRLDGIPKDLPGLLKAYKLQKKAARVGFDWDDAAPMWMKLQEELSEWLHELKMGNRDKAVSELGDVLFVLVNLARFYEIEPEEAIQRTNTKFATRFRYIEAELHKQGLTMEDQSLDVLDELWEKSKRT</sequence>
<dbReference type="CDD" id="cd11723">
    <property type="entry name" value="YabN_N_like"/>
    <property type="match status" value="1"/>
</dbReference>
<protein>
    <submittedName>
        <fullName evidence="3">Nucleoside triphosphate pyrophosphohydrolase</fullName>
        <ecNumber evidence="3">3.6.1.9</ecNumber>
    </submittedName>
</protein>
<name>A0A859FJY0_9BACI</name>
<dbReference type="GO" id="GO:0006203">
    <property type="term" value="P:dGTP catabolic process"/>
    <property type="evidence" value="ECO:0007669"/>
    <property type="project" value="TreeGrafter"/>
</dbReference>
<evidence type="ECO:0000259" key="2">
    <source>
        <dbReference type="Pfam" id="PF03819"/>
    </source>
</evidence>
<dbReference type="PANTHER" id="PTHR30522:SF0">
    <property type="entry name" value="NUCLEOSIDE TRIPHOSPHATE PYROPHOSPHOHYDROLASE"/>
    <property type="match status" value="1"/>
</dbReference>
<dbReference type="AlphaFoldDB" id="A0A859FJY0"/>
<feature type="domain" description="NTP pyrophosphohydrolase MazG-like" evidence="2">
    <location>
        <begin position="252"/>
        <end position="325"/>
    </location>
</feature>
<dbReference type="PIRSF" id="PIRSF002845">
    <property type="entry name" value="Ttrprl_mtas_MazG"/>
    <property type="match status" value="1"/>
</dbReference>
<dbReference type="Pfam" id="PF03819">
    <property type="entry name" value="MazG"/>
    <property type="match status" value="2"/>
</dbReference>
<feature type="domain" description="NTP pyrophosphohydrolase MazG-like" evidence="2">
    <location>
        <begin position="394"/>
        <end position="450"/>
    </location>
</feature>
<dbReference type="Pfam" id="PF00590">
    <property type="entry name" value="TP_methylase"/>
    <property type="match status" value="1"/>
</dbReference>
<dbReference type="CDD" id="cd11528">
    <property type="entry name" value="NTP-PPase_MazG_Nterm"/>
    <property type="match status" value="1"/>
</dbReference>
<reference evidence="4" key="1">
    <citation type="submission" date="2019-07" db="EMBL/GenBank/DDBJ databases">
        <title>Bacillus alkalisoli sp. nov. isolated from saline soil.</title>
        <authorList>
            <person name="Sun J.-Q."/>
            <person name="Xu L."/>
        </authorList>
    </citation>
    <scope>NUCLEOTIDE SEQUENCE [LARGE SCALE GENOMIC DNA]</scope>
    <source>
        <strain evidence="4">M4U3P1</strain>
    </source>
</reference>
<dbReference type="InterPro" id="IPR000878">
    <property type="entry name" value="4pyrrol_Mease"/>
</dbReference>